<proteinExistence type="predicted"/>
<accession>A0AAV4WW75</accession>
<keyword evidence="2" id="KW-1185">Reference proteome</keyword>
<name>A0AAV4WW75_9ARAC</name>
<dbReference type="Proteomes" id="UP001054837">
    <property type="component" value="Unassembled WGS sequence"/>
</dbReference>
<protein>
    <submittedName>
        <fullName evidence="1">Uncharacterized protein</fullName>
    </submittedName>
</protein>
<sequence>MEKQVTGYPSREVPEIPFINSITPLDQATDIQTDDSPKTECLQSWSTLKTKMPRTSQILSDLKLAFDIHLKLAPKHLKCTALDNQSYKRSHNLSPK</sequence>
<dbReference type="AlphaFoldDB" id="A0AAV4WW75"/>
<dbReference type="EMBL" id="BPLQ01015113">
    <property type="protein sequence ID" value="GIY85965.1"/>
    <property type="molecule type" value="Genomic_DNA"/>
</dbReference>
<organism evidence="1 2">
    <name type="scientific">Caerostris darwini</name>
    <dbReference type="NCBI Taxonomy" id="1538125"/>
    <lineage>
        <taxon>Eukaryota</taxon>
        <taxon>Metazoa</taxon>
        <taxon>Ecdysozoa</taxon>
        <taxon>Arthropoda</taxon>
        <taxon>Chelicerata</taxon>
        <taxon>Arachnida</taxon>
        <taxon>Araneae</taxon>
        <taxon>Araneomorphae</taxon>
        <taxon>Entelegynae</taxon>
        <taxon>Araneoidea</taxon>
        <taxon>Araneidae</taxon>
        <taxon>Caerostris</taxon>
    </lineage>
</organism>
<reference evidence="1 2" key="1">
    <citation type="submission" date="2021-06" db="EMBL/GenBank/DDBJ databases">
        <title>Caerostris darwini draft genome.</title>
        <authorList>
            <person name="Kono N."/>
            <person name="Arakawa K."/>
        </authorList>
    </citation>
    <scope>NUCLEOTIDE SEQUENCE [LARGE SCALE GENOMIC DNA]</scope>
</reference>
<comment type="caution">
    <text evidence="1">The sequence shown here is derived from an EMBL/GenBank/DDBJ whole genome shotgun (WGS) entry which is preliminary data.</text>
</comment>
<gene>
    <name evidence="1" type="ORF">CDAR_412441</name>
</gene>
<evidence type="ECO:0000313" key="2">
    <source>
        <dbReference type="Proteomes" id="UP001054837"/>
    </source>
</evidence>
<evidence type="ECO:0000313" key="1">
    <source>
        <dbReference type="EMBL" id="GIY85965.1"/>
    </source>
</evidence>